<gene>
    <name evidence="11" type="ORF">SARC_05189</name>
</gene>
<dbReference type="GeneID" id="25905693"/>
<feature type="domain" description="C2H2-type" evidence="9">
    <location>
        <begin position="422"/>
        <end position="451"/>
    </location>
</feature>
<dbReference type="SUPFAM" id="SSF57667">
    <property type="entry name" value="beta-beta-alpha zinc fingers"/>
    <property type="match status" value="3"/>
</dbReference>
<evidence type="ECO:0000256" key="1">
    <source>
        <dbReference type="ARBA" id="ARBA00004123"/>
    </source>
</evidence>
<dbReference type="InterPro" id="IPR036236">
    <property type="entry name" value="Znf_C2H2_sf"/>
</dbReference>
<feature type="compositionally biased region" description="Polar residues" evidence="8">
    <location>
        <begin position="112"/>
        <end position="121"/>
    </location>
</feature>
<dbReference type="EMBL" id="KQ241918">
    <property type="protein sequence ID" value="KNC82541.1"/>
    <property type="molecule type" value="Genomic_DNA"/>
</dbReference>
<dbReference type="InterPro" id="IPR013087">
    <property type="entry name" value="Znf_C2H2_type"/>
</dbReference>
<dbReference type="RefSeq" id="XP_014156443.1">
    <property type="nucleotide sequence ID" value="XM_014300968.1"/>
</dbReference>
<dbReference type="eggNOG" id="KOG1721">
    <property type="taxonomic scope" value="Eukaryota"/>
</dbReference>
<accession>A0A0L0G148</accession>
<evidence type="ECO:0000256" key="3">
    <source>
        <dbReference type="ARBA" id="ARBA00022737"/>
    </source>
</evidence>
<feature type="domain" description="C2H2-type" evidence="9">
    <location>
        <begin position="452"/>
        <end position="479"/>
    </location>
</feature>
<keyword evidence="2" id="KW-0479">Metal-binding</keyword>
<dbReference type="PANTHER" id="PTHR23235">
    <property type="entry name" value="KRUEPPEL-LIKE TRANSCRIPTION FACTOR"/>
    <property type="match status" value="1"/>
</dbReference>
<evidence type="ECO:0000256" key="8">
    <source>
        <dbReference type="SAM" id="MobiDB-lite"/>
    </source>
</evidence>
<comment type="subcellular location">
    <subcellularLocation>
        <location evidence="1">Nucleus</location>
    </subcellularLocation>
</comment>
<reference evidence="11 12" key="1">
    <citation type="submission" date="2011-02" db="EMBL/GenBank/DDBJ databases">
        <title>The Genome Sequence of Sphaeroforma arctica JP610.</title>
        <authorList>
            <consortium name="The Broad Institute Genome Sequencing Platform"/>
            <person name="Russ C."/>
            <person name="Cuomo C."/>
            <person name="Young S.K."/>
            <person name="Zeng Q."/>
            <person name="Gargeya S."/>
            <person name="Alvarado L."/>
            <person name="Berlin A."/>
            <person name="Chapman S.B."/>
            <person name="Chen Z."/>
            <person name="Freedman E."/>
            <person name="Gellesch M."/>
            <person name="Goldberg J."/>
            <person name="Griggs A."/>
            <person name="Gujja S."/>
            <person name="Heilman E."/>
            <person name="Heiman D."/>
            <person name="Howarth C."/>
            <person name="Mehta T."/>
            <person name="Neiman D."/>
            <person name="Pearson M."/>
            <person name="Roberts A."/>
            <person name="Saif S."/>
            <person name="Shea T."/>
            <person name="Shenoy N."/>
            <person name="Sisk P."/>
            <person name="Stolte C."/>
            <person name="Sykes S."/>
            <person name="White J."/>
            <person name="Yandava C."/>
            <person name="Burger G."/>
            <person name="Gray M.W."/>
            <person name="Holland P.W.H."/>
            <person name="King N."/>
            <person name="Lang F.B.F."/>
            <person name="Roger A.J."/>
            <person name="Ruiz-Trillo I."/>
            <person name="Haas B."/>
            <person name="Nusbaum C."/>
            <person name="Birren B."/>
        </authorList>
    </citation>
    <scope>NUCLEOTIDE SEQUENCE [LARGE SCALE GENOMIC DNA]</scope>
    <source>
        <strain evidence="11 12">JP610</strain>
    </source>
</reference>
<evidence type="ECO:0000313" key="11">
    <source>
        <dbReference type="EMBL" id="KNC82541.1"/>
    </source>
</evidence>
<dbReference type="GO" id="GO:0008270">
    <property type="term" value="F:zinc ion binding"/>
    <property type="evidence" value="ECO:0007669"/>
    <property type="project" value="UniProtKB-KW"/>
</dbReference>
<sequence>FPLGNHIGIRISNRCHPCTFECHPCMFEGIPTPQQVEKISYAYHTKFDIFDAMGSLESWSEPCVICNRAAQLVCPCLKRHFCSTDCQKIDWIEFNHHALCHYDPATGHGVTKHSSLPGSISDSERPHFSRRNDSATHRTRHDVEGILAQKRYSHVAHPYTSAKRVLPECREERVLPECREVQPGVLDLGISTKSGNPGFHSENFVRTSADMSSRYSAHGEHRSQSLASSHSQGSQPGRADGRNYHPSITPQLSFNSHASSAPAHRHITSARYEHQSGRDAMYLPEFHNKPSDSDRTTRTGSNDSTMVRSPTNDAHNRRSVGNTPSNSNEKPFVCPWVSCKKEFSQANNLKRHIRVHTGEKPYVCTWNGCGKKFGESSNLKRHLRLHSGEKPYLCDWEGCDMSFADASYLKSHQRVHVTNGVFPCTWEGCVKTFSAPAYLKRHIRVHTNEQPYACTYCEKRFNQASNLSRHVRRHTSQRNGS</sequence>
<organism evidence="11 12">
    <name type="scientific">Sphaeroforma arctica JP610</name>
    <dbReference type="NCBI Taxonomy" id="667725"/>
    <lineage>
        <taxon>Eukaryota</taxon>
        <taxon>Ichthyosporea</taxon>
        <taxon>Ichthyophonida</taxon>
        <taxon>Sphaeroforma</taxon>
    </lineage>
</organism>
<evidence type="ECO:0000313" key="12">
    <source>
        <dbReference type="Proteomes" id="UP000054560"/>
    </source>
</evidence>
<proteinExistence type="predicted"/>
<dbReference type="Proteomes" id="UP000054560">
    <property type="component" value="Unassembled WGS sequence"/>
</dbReference>
<feature type="compositionally biased region" description="Basic and acidic residues" evidence="8">
    <location>
        <begin position="286"/>
        <end position="297"/>
    </location>
</feature>
<keyword evidence="4 7" id="KW-0863">Zinc-finger</keyword>
<evidence type="ECO:0000256" key="5">
    <source>
        <dbReference type="ARBA" id="ARBA00022833"/>
    </source>
</evidence>
<dbReference type="PROSITE" id="PS00028">
    <property type="entry name" value="ZINC_FINGER_C2H2_1"/>
    <property type="match status" value="5"/>
</dbReference>
<dbReference type="AlphaFoldDB" id="A0A0L0G148"/>
<dbReference type="PROSITE" id="PS50157">
    <property type="entry name" value="ZINC_FINGER_C2H2_2"/>
    <property type="match status" value="5"/>
</dbReference>
<feature type="region of interest" description="Disordered" evidence="8">
    <location>
        <begin position="112"/>
        <end position="138"/>
    </location>
</feature>
<keyword evidence="5" id="KW-0862">Zinc</keyword>
<dbReference type="InterPro" id="IPR002893">
    <property type="entry name" value="Znf_MYND"/>
</dbReference>
<keyword evidence="12" id="KW-1185">Reference proteome</keyword>
<feature type="compositionally biased region" description="Polar residues" evidence="8">
    <location>
        <begin position="246"/>
        <end position="259"/>
    </location>
</feature>
<feature type="compositionally biased region" description="Polar residues" evidence="8">
    <location>
        <begin position="298"/>
        <end position="328"/>
    </location>
</feature>
<dbReference type="SMART" id="SM00355">
    <property type="entry name" value="ZnF_C2H2"/>
    <property type="match status" value="5"/>
</dbReference>
<dbReference type="FunFam" id="3.30.160.60:FF:001102">
    <property type="entry name" value="Transcription factor IIIA"/>
    <property type="match status" value="1"/>
</dbReference>
<dbReference type="GO" id="GO:0000981">
    <property type="term" value="F:DNA-binding transcription factor activity, RNA polymerase II-specific"/>
    <property type="evidence" value="ECO:0007669"/>
    <property type="project" value="TreeGrafter"/>
</dbReference>
<dbReference type="PROSITE" id="PS01360">
    <property type="entry name" value="ZF_MYND_1"/>
    <property type="match status" value="1"/>
</dbReference>
<feature type="non-terminal residue" evidence="11">
    <location>
        <position position="1"/>
    </location>
</feature>
<feature type="domain" description="C2H2-type" evidence="9">
    <location>
        <begin position="362"/>
        <end position="391"/>
    </location>
</feature>
<dbReference type="PANTHER" id="PTHR23235:SF120">
    <property type="entry name" value="KRUPPEL-LIKE FACTOR 15"/>
    <property type="match status" value="1"/>
</dbReference>
<feature type="compositionally biased region" description="Low complexity" evidence="8">
    <location>
        <begin position="224"/>
        <end position="235"/>
    </location>
</feature>
<dbReference type="GO" id="GO:0000978">
    <property type="term" value="F:RNA polymerase II cis-regulatory region sequence-specific DNA binding"/>
    <property type="evidence" value="ECO:0007669"/>
    <property type="project" value="TreeGrafter"/>
</dbReference>
<evidence type="ECO:0008006" key="13">
    <source>
        <dbReference type="Google" id="ProtNLM"/>
    </source>
</evidence>
<dbReference type="FunFam" id="3.30.160.60:FF:000125">
    <property type="entry name" value="Putative zinc finger protein 143"/>
    <property type="match status" value="3"/>
</dbReference>
<feature type="domain" description="C2H2-type" evidence="9">
    <location>
        <begin position="392"/>
        <end position="416"/>
    </location>
</feature>
<dbReference type="GO" id="GO:0005634">
    <property type="term" value="C:nucleus"/>
    <property type="evidence" value="ECO:0007669"/>
    <property type="project" value="UniProtKB-SubCell"/>
</dbReference>
<feature type="domain" description="C2H2-type" evidence="9">
    <location>
        <begin position="332"/>
        <end position="361"/>
    </location>
</feature>
<dbReference type="Gene3D" id="6.10.140.2220">
    <property type="match status" value="1"/>
</dbReference>
<feature type="domain" description="MYND-type" evidence="10">
    <location>
        <begin position="63"/>
        <end position="100"/>
    </location>
</feature>
<evidence type="ECO:0000259" key="9">
    <source>
        <dbReference type="PROSITE" id="PS50157"/>
    </source>
</evidence>
<evidence type="ECO:0000256" key="2">
    <source>
        <dbReference type="ARBA" id="ARBA00022723"/>
    </source>
</evidence>
<name>A0A0L0G148_9EUKA</name>
<dbReference type="FunFam" id="3.30.160.60:FF:000358">
    <property type="entry name" value="zinc finger protein 24"/>
    <property type="match status" value="1"/>
</dbReference>
<evidence type="ECO:0000256" key="7">
    <source>
        <dbReference type="PROSITE-ProRule" id="PRU00134"/>
    </source>
</evidence>
<feature type="region of interest" description="Disordered" evidence="8">
    <location>
        <begin position="210"/>
        <end position="264"/>
    </location>
</feature>
<keyword evidence="3" id="KW-0677">Repeat</keyword>
<evidence type="ECO:0000256" key="4">
    <source>
        <dbReference type="ARBA" id="ARBA00022771"/>
    </source>
</evidence>
<dbReference type="STRING" id="667725.A0A0L0G148"/>
<feature type="compositionally biased region" description="Basic and acidic residues" evidence="8">
    <location>
        <begin position="122"/>
        <end position="138"/>
    </location>
</feature>
<evidence type="ECO:0000259" key="10">
    <source>
        <dbReference type="PROSITE" id="PS50865"/>
    </source>
</evidence>
<keyword evidence="6" id="KW-0539">Nucleus</keyword>
<dbReference type="Gene3D" id="3.30.160.60">
    <property type="entry name" value="Classic Zinc Finger"/>
    <property type="match status" value="5"/>
</dbReference>
<feature type="region of interest" description="Disordered" evidence="8">
    <location>
        <begin position="283"/>
        <end position="328"/>
    </location>
</feature>
<dbReference type="OrthoDB" id="6077919at2759"/>
<protein>
    <recommendedName>
        <fullName evidence="13">Zinc finger protein</fullName>
    </recommendedName>
</protein>
<dbReference type="PROSITE" id="PS50865">
    <property type="entry name" value="ZF_MYND_2"/>
    <property type="match status" value="1"/>
</dbReference>
<evidence type="ECO:0000256" key="6">
    <source>
        <dbReference type="ARBA" id="ARBA00023242"/>
    </source>
</evidence>
<dbReference type="Pfam" id="PF00096">
    <property type="entry name" value="zf-C2H2"/>
    <property type="match status" value="5"/>
</dbReference>
<dbReference type="SUPFAM" id="SSF144232">
    <property type="entry name" value="HIT/MYND zinc finger-like"/>
    <property type="match status" value="1"/>
</dbReference>